<dbReference type="Pfam" id="PF07730">
    <property type="entry name" value="HisKA_3"/>
    <property type="match status" value="1"/>
</dbReference>
<evidence type="ECO:0000256" key="10">
    <source>
        <dbReference type="SAM" id="Phobius"/>
    </source>
</evidence>
<feature type="transmembrane region" description="Helical" evidence="10">
    <location>
        <begin position="151"/>
        <end position="169"/>
    </location>
</feature>
<proteinExistence type="predicted"/>
<feature type="compositionally biased region" description="Pro residues" evidence="9">
    <location>
        <begin position="408"/>
        <end position="427"/>
    </location>
</feature>
<feature type="region of interest" description="Disordered" evidence="9">
    <location>
        <begin position="403"/>
        <end position="427"/>
    </location>
</feature>
<evidence type="ECO:0000256" key="9">
    <source>
        <dbReference type="SAM" id="MobiDB-lite"/>
    </source>
</evidence>
<feature type="transmembrane region" description="Helical" evidence="10">
    <location>
        <begin position="81"/>
        <end position="104"/>
    </location>
</feature>
<dbReference type="PANTHER" id="PTHR24421">
    <property type="entry name" value="NITRATE/NITRITE SENSOR PROTEIN NARX-RELATED"/>
    <property type="match status" value="1"/>
</dbReference>
<keyword evidence="6 12" id="KW-0418">Kinase</keyword>
<dbReference type="Gene3D" id="1.20.5.1930">
    <property type="match status" value="1"/>
</dbReference>
<dbReference type="SUPFAM" id="SSF55874">
    <property type="entry name" value="ATPase domain of HSP90 chaperone/DNA topoisomerase II/histidine kinase"/>
    <property type="match status" value="1"/>
</dbReference>
<keyword evidence="3" id="KW-0597">Phosphoprotein</keyword>
<dbReference type="InterPro" id="IPR011712">
    <property type="entry name" value="Sig_transdc_His_kin_sub3_dim/P"/>
</dbReference>
<feature type="transmembrane region" description="Helical" evidence="10">
    <location>
        <begin position="124"/>
        <end position="144"/>
    </location>
</feature>
<dbReference type="EMBL" id="JBHLSV010000016">
    <property type="protein sequence ID" value="MFC0674891.1"/>
    <property type="molecule type" value="Genomic_DNA"/>
</dbReference>
<dbReference type="EC" id="2.7.13.3" evidence="2"/>
<evidence type="ECO:0000256" key="8">
    <source>
        <dbReference type="ARBA" id="ARBA00023012"/>
    </source>
</evidence>
<evidence type="ECO:0000313" key="13">
    <source>
        <dbReference type="Proteomes" id="UP001589793"/>
    </source>
</evidence>
<feature type="transmembrane region" description="Helical" evidence="10">
    <location>
        <begin position="56"/>
        <end position="74"/>
    </location>
</feature>
<sequence>MSRSAADALADPGVRSRPDRIERRDVRAALLYIGAVLALQLVGVGTSGFLGGSSEQTHVLGLVVLLVAAVGTLWRRRHPVVTLAVTGGLSVGIVLWGGQIAAYLLLFEALWSPIVHGTLRLARAATAVAAVLSASLIAALVQLLGPGEGMVVGLLVVVVAVATPLAWGWDVRLHRTAQLTAEALAAAERTLAAERADRAVELERKEIAQDLHDLVAGHLSAVTLHAGLARSLPDAAAREQSLLTTQDSARAALRDLRAMIGLLTEEDANTARVLGTTVSWAELENRLRTGDAAADISVDPLVEDETTVGPAVRAALLRCGAEAVTNALRHGQAPRTLQVRLERDRREVILTCTNRISGAADPGTGLGLDSLQHRCRALGGVARSATDPRDPGSWRLEVRLPARIDAVPAPPAHDPPTPAPPPRGGPA</sequence>
<evidence type="ECO:0000256" key="3">
    <source>
        <dbReference type="ARBA" id="ARBA00022553"/>
    </source>
</evidence>
<keyword evidence="5" id="KW-0547">Nucleotide-binding</keyword>
<evidence type="ECO:0000313" key="12">
    <source>
        <dbReference type="EMBL" id="MFC0674891.1"/>
    </source>
</evidence>
<keyword evidence="4" id="KW-0808">Transferase</keyword>
<keyword evidence="7" id="KW-0067">ATP-binding</keyword>
<keyword evidence="10" id="KW-0472">Membrane</keyword>
<keyword evidence="10" id="KW-1133">Transmembrane helix</keyword>
<dbReference type="Gene3D" id="3.30.565.10">
    <property type="entry name" value="Histidine kinase-like ATPase, C-terminal domain"/>
    <property type="match status" value="1"/>
</dbReference>
<dbReference type="PANTHER" id="PTHR24421:SF10">
    <property type="entry name" value="NITRATE_NITRITE SENSOR PROTEIN NARQ"/>
    <property type="match status" value="1"/>
</dbReference>
<evidence type="ECO:0000256" key="6">
    <source>
        <dbReference type="ARBA" id="ARBA00022777"/>
    </source>
</evidence>
<reference evidence="12 13" key="1">
    <citation type="submission" date="2024-09" db="EMBL/GenBank/DDBJ databases">
        <authorList>
            <person name="Sun Q."/>
            <person name="Mori K."/>
        </authorList>
    </citation>
    <scope>NUCLEOTIDE SEQUENCE [LARGE SCALE GENOMIC DNA]</scope>
    <source>
        <strain evidence="12 13">CICC 10874</strain>
    </source>
</reference>
<organism evidence="12 13">
    <name type="scientific">Brachybacterium hainanense</name>
    <dbReference type="NCBI Taxonomy" id="1541174"/>
    <lineage>
        <taxon>Bacteria</taxon>
        <taxon>Bacillati</taxon>
        <taxon>Actinomycetota</taxon>
        <taxon>Actinomycetes</taxon>
        <taxon>Micrococcales</taxon>
        <taxon>Dermabacteraceae</taxon>
        <taxon>Brachybacterium</taxon>
    </lineage>
</organism>
<evidence type="ECO:0000256" key="4">
    <source>
        <dbReference type="ARBA" id="ARBA00022679"/>
    </source>
</evidence>
<comment type="caution">
    <text evidence="12">The sequence shown here is derived from an EMBL/GenBank/DDBJ whole genome shotgun (WGS) entry which is preliminary data.</text>
</comment>
<evidence type="ECO:0000256" key="5">
    <source>
        <dbReference type="ARBA" id="ARBA00022741"/>
    </source>
</evidence>
<evidence type="ECO:0000256" key="2">
    <source>
        <dbReference type="ARBA" id="ARBA00012438"/>
    </source>
</evidence>
<comment type="catalytic activity">
    <reaction evidence="1">
        <text>ATP + protein L-histidine = ADP + protein N-phospho-L-histidine.</text>
        <dbReference type="EC" id="2.7.13.3"/>
    </reaction>
</comment>
<dbReference type="Proteomes" id="UP001589793">
    <property type="component" value="Unassembled WGS sequence"/>
</dbReference>
<evidence type="ECO:0000256" key="7">
    <source>
        <dbReference type="ARBA" id="ARBA00022840"/>
    </source>
</evidence>
<name>A0ABV6RD12_9MICO</name>
<keyword evidence="8" id="KW-0902">Two-component regulatory system</keyword>
<dbReference type="InterPro" id="IPR050482">
    <property type="entry name" value="Sensor_HK_TwoCompSys"/>
</dbReference>
<gene>
    <name evidence="12" type="ORF">ACFFF6_13065</name>
</gene>
<evidence type="ECO:0000259" key="11">
    <source>
        <dbReference type="Pfam" id="PF07730"/>
    </source>
</evidence>
<dbReference type="GO" id="GO:0016301">
    <property type="term" value="F:kinase activity"/>
    <property type="evidence" value="ECO:0007669"/>
    <property type="project" value="UniProtKB-KW"/>
</dbReference>
<dbReference type="CDD" id="cd16917">
    <property type="entry name" value="HATPase_UhpB-NarQ-NarX-like"/>
    <property type="match status" value="1"/>
</dbReference>
<accession>A0ABV6RD12</accession>
<dbReference type="RefSeq" id="WP_376981403.1">
    <property type="nucleotide sequence ID" value="NZ_JBHLSV010000016.1"/>
</dbReference>
<keyword evidence="10" id="KW-0812">Transmembrane</keyword>
<protein>
    <recommendedName>
        <fullName evidence="2">histidine kinase</fullName>
        <ecNumber evidence="2">2.7.13.3</ecNumber>
    </recommendedName>
</protein>
<feature type="transmembrane region" description="Helical" evidence="10">
    <location>
        <begin position="29"/>
        <end position="50"/>
    </location>
</feature>
<dbReference type="InterPro" id="IPR036890">
    <property type="entry name" value="HATPase_C_sf"/>
</dbReference>
<evidence type="ECO:0000256" key="1">
    <source>
        <dbReference type="ARBA" id="ARBA00000085"/>
    </source>
</evidence>
<keyword evidence="13" id="KW-1185">Reference proteome</keyword>
<feature type="domain" description="Signal transduction histidine kinase subgroup 3 dimerisation and phosphoacceptor" evidence="11">
    <location>
        <begin position="203"/>
        <end position="266"/>
    </location>
</feature>